<dbReference type="CDD" id="cd16332">
    <property type="entry name" value="Prp-like"/>
    <property type="match status" value="1"/>
</dbReference>
<dbReference type="AlphaFoldDB" id="A0A929RMQ3"/>
<evidence type="ECO:0000313" key="8">
    <source>
        <dbReference type="Proteomes" id="UP000759246"/>
    </source>
</evidence>
<dbReference type="InterPro" id="IPR036764">
    <property type="entry name" value="Peptidase_Prp_sf"/>
</dbReference>
<dbReference type="Proteomes" id="UP000759246">
    <property type="component" value="Unassembled WGS sequence"/>
</dbReference>
<evidence type="ECO:0000256" key="5">
    <source>
        <dbReference type="ARBA" id="ARBA00044503"/>
    </source>
</evidence>
<accession>A0A929RMQ3</accession>
<proteinExistence type="inferred from homology"/>
<dbReference type="Pfam" id="PF04327">
    <property type="entry name" value="Peptidase_Prp"/>
    <property type="match status" value="1"/>
</dbReference>
<keyword evidence="3" id="KW-0378">Hydrolase</keyword>
<evidence type="ECO:0000256" key="2">
    <source>
        <dbReference type="ARBA" id="ARBA00022670"/>
    </source>
</evidence>
<dbReference type="InterPro" id="IPR007422">
    <property type="entry name" value="Peptidase_Prp"/>
</dbReference>
<evidence type="ECO:0000256" key="3">
    <source>
        <dbReference type="ARBA" id="ARBA00022801"/>
    </source>
</evidence>
<keyword evidence="4" id="KW-0788">Thiol protease</keyword>
<name>A0A929RMQ3_9ACTO</name>
<dbReference type="EMBL" id="JABZGF010000009">
    <property type="protein sequence ID" value="MBF0965760.1"/>
    <property type="molecule type" value="Genomic_DNA"/>
</dbReference>
<keyword evidence="1" id="KW-0690">Ribosome biogenesis</keyword>
<dbReference type="GO" id="GO:0008234">
    <property type="term" value="F:cysteine-type peptidase activity"/>
    <property type="evidence" value="ECO:0007669"/>
    <property type="project" value="UniProtKB-KW"/>
</dbReference>
<evidence type="ECO:0000256" key="6">
    <source>
        <dbReference type="ARBA" id="ARBA00044538"/>
    </source>
</evidence>
<dbReference type="GO" id="GO:0006508">
    <property type="term" value="P:proteolysis"/>
    <property type="evidence" value="ECO:0007669"/>
    <property type="project" value="UniProtKB-KW"/>
</dbReference>
<evidence type="ECO:0000256" key="1">
    <source>
        <dbReference type="ARBA" id="ARBA00022517"/>
    </source>
</evidence>
<reference evidence="7" key="1">
    <citation type="submission" date="2020-04" db="EMBL/GenBank/DDBJ databases">
        <title>Deep metagenomics examines the oral microbiome during advanced dental caries in children, revealing novel taxa and co-occurrences with host molecules.</title>
        <authorList>
            <person name="Baker J.L."/>
            <person name="Morton J.T."/>
            <person name="Dinis M."/>
            <person name="Alvarez R."/>
            <person name="Tran N.C."/>
            <person name="Knight R."/>
            <person name="Edlund A."/>
        </authorList>
    </citation>
    <scope>NUCLEOTIDE SEQUENCE</scope>
    <source>
        <strain evidence="7">JCVI_30_bin.13</strain>
    </source>
</reference>
<protein>
    <recommendedName>
        <fullName evidence="6">Ribosomal processing cysteine protease Prp</fullName>
    </recommendedName>
</protein>
<sequence>MIIATLTQNSLTVDGHAARPDGVPAGNNIVCAAVSALTLTLIEGLSAVAGMKIDKEERDGHVCVTWIQTNEKGQVLLDTWLIGMKCIRDSYGEVTII</sequence>
<evidence type="ECO:0000256" key="4">
    <source>
        <dbReference type="ARBA" id="ARBA00022807"/>
    </source>
</evidence>
<dbReference type="Gene3D" id="3.30.70.1490">
    <property type="entry name" value="Cysteine protease Prp"/>
    <property type="match status" value="1"/>
</dbReference>
<dbReference type="SUPFAM" id="SSF118010">
    <property type="entry name" value="TM1457-like"/>
    <property type="match status" value="1"/>
</dbReference>
<comment type="similarity">
    <text evidence="5">Belongs to the Prp family.</text>
</comment>
<gene>
    <name evidence="7" type="ORF">HXK09_01060</name>
</gene>
<evidence type="ECO:0000313" key="7">
    <source>
        <dbReference type="EMBL" id="MBF0965760.1"/>
    </source>
</evidence>
<dbReference type="GO" id="GO:0042254">
    <property type="term" value="P:ribosome biogenesis"/>
    <property type="evidence" value="ECO:0007669"/>
    <property type="project" value="UniProtKB-KW"/>
</dbReference>
<organism evidence="7 8">
    <name type="scientific">Actinomyces bouchesdurhonensis</name>
    <dbReference type="NCBI Taxonomy" id="1852361"/>
    <lineage>
        <taxon>Bacteria</taxon>
        <taxon>Bacillati</taxon>
        <taxon>Actinomycetota</taxon>
        <taxon>Actinomycetes</taxon>
        <taxon>Actinomycetales</taxon>
        <taxon>Actinomycetaceae</taxon>
        <taxon>Actinomyces</taxon>
    </lineage>
</organism>
<comment type="caution">
    <text evidence="7">The sequence shown here is derived from an EMBL/GenBank/DDBJ whole genome shotgun (WGS) entry which is preliminary data.</text>
</comment>
<keyword evidence="2 7" id="KW-0645">Protease</keyword>